<evidence type="ECO:0000313" key="4">
    <source>
        <dbReference type="Proteomes" id="UP000218022"/>
    </source>
</evidence>
<reference evidence="3 4" key="1">
    <citation type="submission" date="2017-01" db="EMBL/GenBank/DDBJ databases">
        <title>Whole-Genome Shotgun Sequencing of Two beta-Proteobacterial Species in Search of the Bulgecin Biosynthetic Cluster.</title>
        <authorList>
            <person name="Horsman M.E."/>
            <person name="Marous D.R."/>
            <person name="Li R."/>
            <person name="Oliver R.A."/>
            <person name="Byun B."/>
            <person name="Emrich S.J."/>
            <person name="Boggess B."/>
            <person name="Townsend C.A."/>
            <person name="Mobashery S."/>
        </authorList>
    </citation>
    <scope>NUCLEOTIDE SEQUENCE [LARGE SCALE GENOMIC DNA]</scope>
    <source>
        <strain evidence="3 4">ATCC 31363</strain>
    </source>
</reference>
<proteinExistence type="predicted"/>
<evidence type="ECO:0000256" key="1">
    <source>
        <dbReference type="SAM" id="MobiDB-lite"/>
    </source>
</evidence>
<feature type="region of interest" description="Disordered" evidence="1">
    <location>
        <begin position="516"/>
        <end position="597"/>
    </location>
</feature>
<evidence type="ECO:0000313" key="3">
    <source>
        <dbReference type="EMBL" id="PCE22644.1"/>
    </source>
</evidence>
<dbReference type="InterPro" id="IPR008638">
    <property type="entry name" value="FhaB/CdiA-like_TPS"/>
</dbReference>
<dbReference type="AlphaFoldDB" id="A0A2A4EQS9"/>
<dbReference type="OrthoDB" id="2664633at2"/>
<dbReference type="InterPro" id="IPR011050">
    <property type="entry name" value="Pectin_lyase_fold/virulence"/>
</dbReference>
<dbReference type="NCBIfam" id="TIGR01901">
    <property type="entry name" value="adhes_NPXG"/>
    <property type="match status" value="1"/>
</dbReference>
<dbReference type="RefSeq" id="WP_157915170.1">
    <property type="nucleotide sequence ID" value="NZ_MTZV01000006.1"/>
</dbReference>
<feature type="compositionally biased region" description="Polar residues" evidence="1">
    <location>
        <begin position="540"/>
        <end position="587"/>
    </location>
</feature>
<dbReference type="SUPFAM" id="SSF51126">
    <property type="entry name" value="Pectin lyase-like"/>
    <property type="match status" value="1"/>
</dbReference>
<evidence type="ECO:0000259" key="2">
    <source>
        <dbReference type="SMART" id="SM00912"/>
    </source>
</evidence>
<protein>
    <recommendedName>
        <fullName evidence="2">Filamentous haemagglutinin FhaB/tRNA nuclease CdiA-like TPS domain-containing protein</fullName>
    </recommendedName>
</protein>
<comment type="caution">
    <text evidence="3">The sequence shown here is derived from an EMBL/GenBank/DDBJ whole genome shotgun (WGS) entry which is preliminary data.</text>
</comment>
<accession>A0A2A4EQS9</accession>
<gene>
    <name evidence="3" type="ORF">BWP39_23475</name>
</gene>
<feature type="domain" description="Filamentous haemagglutinin FhaB/tRNA nuclease CdiA-like TPS" evidence="2">
    <location>
        <begin position="35"/>
        <end position="155"/>
    </location>
</feature>
<dbReference type="EMBL" id="MTZV01000006">
    <property type="protein sequence ID" value="PCE22644.1"/>
    <property type="molecule type" value="Genomic_DNA"/>
</dbReference>
<dbReference type="SMART" id="SM00912">
    <property type="entry name" value="Haemagg_act"/>
    <property type="match status" value="1"/>
</dbReference>
<sequence>MAIVMPLLSIQVIHAQTTLAIDPAAVNQAAIGAAANGVPVIDIVAPNGAGVSHNKFTDYNVGAAGLILNNSNTSVQTQLGGLISGNAQLGSAPARVILNEVTGGNASRLGGTTEIAGQAAHLIVANPNGITADGVGFINATRATLVAGHPVLGEDGNVSGFSTDNGRLAVEGSGIDASGTQQLDLIAGSLQVNAEIRATKLNVVANKGRTTLEGDVLELQEGVTKFMTFVDPVTGAISISNVSTADIDGGLERPAVAIDVSKLGSLQAGSIRMVARSAGVGVNVLGKVIAKDALDVRGGLVNEGTISGNGVSVSAGLKNLGVESKVTAIDVLDVTGGLVNEGTISGNGVSVSGGLRNLGVESKATATDVLDVSGGLVNEGTISGNGVLVSGGLRNLGVESKATAIGVLDVSGGLVNEGAVSGNSVLASGSLKNLGVESKVTAIDALDVTGGITNQGTIRSGVISVTGGLSNSALGVITSTAKIDVTGGTRNEGRIDEDVKPVLQDVAAPLVADNSVDQSATPSLPPVLPQPSATVAPIPTASSNSGASENVTPQPTLASPQPSGTVAPSPTVSSNSGAGQRVTSAVPQVQAARQPEKAPAQVALSLARAAGQHQQKQAQVAREPKAAPAPAVQQWTNAQLKAADVRVPTPWAWIKPFVSSSRK</sequence>
<organism evidence="3 4">
    <name type="scientific">Paraburkholderia acidicola</name>
    <dbReference type="NCBI Taxonomy" id="1912599"/>
    <lineage>
        <taxon>Bacteria</taxon>
        <taxon>Pseudomonadati</taxon>
        <taxon>Pseudomonadota</taxon>
        <taxon>Betaproteobacteria</taxon>
        <taxon>Burkholderiales</taxon>
        <taxon>Burkholderiaceae</taxon>
        <taxon>Paraburkholderia</taxon>
    </lineage>
</organism>
<name>A0A2A4EQS9_9BURK</name>
<dbReference type="InterPro" id="IPR012334">
    <property type="entry name" value="Pectin_lyas_fold"/>
</dbReference>
<dbReference type="Gene3D" id="2.160.20.10">
    <property type="entry name" value="Single-stranded right-handed beta-helix, Pectin lyase-like"/>
    <property type="match status" value="1"/>
</dbReference>
<dbReference type="Proteomes" id="UP000218022">
    <property type="component" value="Unassembled WGS sequence"/>
</dbReference>
<dbReference type="Pfam" id="PF05860">
    <property type="entry name" value="TPS"/>
    <property type="match status" value="1"/>
</dbReference>